<organism evidence="1 2">
    <name type="scientific">Mesobacillus subterraneus</name>
    <dbReference type="NCBI Taxonomy" id="285983"/>
    <lineage>
        <taxon>Bacteria</taxon>
        <taxon>Bacillati</taxon>
        <taxon>Bacillota</taxon>
        <taxon>Bacilli</taxon>
        <taxon>Bacillales</taxon>
        <taxon>Bacillaceae</taxon>
        <taxon>Mesobacillus</taxon>
    </lineage>
</organism>
<evidence type="ECO:0000313" key="1">
    <source>
        <dbReference type="EMBL" id="RSD26084.1"/>
    </source>
</evidence>
<reference evidence="2" key="1">
    <citation type="submission" date="2018-12" db="EMBL/GenBank/DDBJ databases">
        <title>Bacillus chawlae sp. nov., Bacillus glennii sp. nov., and Bacillus saganii sp. nov. Isolated from the Vehicle Assembly Building at Kennedy Space Center where the Viking Spacecraft were Assembled.</title>
        <authorList>
            <person name="Seuylemezian A."/>
            <person name="Vaishampayan P."/>
        </authorList>
    </citation>
    <scope>NUCLEOTIDE SEQUENCE [LARGE SCALE GENOMIC DNA]</scope>
    <source>
        <strain evidence="2">DSM 13966</strain>
    </source>
</reference>
<evidence type="ECO:0000313" key="2">
    <source>
        <dbReference type="Proteomes" id="UP000279911"/>
    </source>
</evidence>
<dbReference type="AlphaFoldDB" id="A0A427TNZ8"/>
<proteinExistence type="predicted"/>
<accession>A0A427TNZ8</accession>
<sequence>MNKHSKKQLTEKDKKIFAALCELSNGERNEFDYPGIGPREIGMKVGRDKYDAAAYCNLSLKKLVEFDLVEKLPNGKYLPRNETEGRFSCFC</sequence>
<comment type="caution">
    <text evidence="1">The sequence shown here is derived from an EMBL/GenBank/DDBJ whole genome shotgun (WGS) entry which is preliminary data.</text>
</comment>
<name>A0A427TNZ8_9BACI</name>
<dbReference type="OrthoDB" id="2890141at2"/>
<gene>
    <name evidence="1" type="ORF">EJA10_14740</name>
</gene>
<dbReference type="EMBL" id="RSFW01000017">
    <property type="protein sequence ID" value="RSD26084.1"/>
    <property type="molecule type" value="Genomic_DNA"/>
</dbReference>
<dbReference type="Proteomes" id="UP000279911">
    <property type="component" value="Unassembled WGS sequence"/>
</dbReference>
<dbReference type="RefSeq" id="WP_125480785.1">
    <property type="nucleotide sequence ID" value="NZ_RSFW01000017.1"/>
</dbReference>
<protein>
    <submittedName>
        <fullName evidence="1">Uncharacterized protein</fullName>
    </submittedName>
</protein>